<dbReference type="PROSITE" id="PS51482">
    <property type="entry name" value="DEGV"/>
    <property type="match status" value="1"/>
</dbReference>
<keyword evidence="1" id="KW-0446">Lipid-binding</keyword>
<dbReference type="InterPro" id="IPR003797">
    <property type="entry name" value="DegV"/>
</dbReference>
<dbReference type="Pfam" id="PF02645">
    <property type="entry name" value="DegV"/>
    <property type="match status" value="1"/>
</dbReference>
<evidence type="ECO:0000313" key="2">
    <source>
        <dbReference type="EMBL" id="AOT72409.1"/>
    </source>
</evidence>
<dbReference type="EMBL" id="CP017269">
    <property type="protein sequence ID" value="AOT72409.1"/>
    <property type="molecule type" value="Genomic_DNA"/>
</dbReference>
<name>A0A1D8GNA6_9FIRM</name>
<protein>
    <submittedName>
        <fullName evidence="2">Fatty acid-binding protein DegV</fullName>
    </submittedName>
</protein>
<dbReference type="OrthoDB" id="9780660at2"/>
<evidence type="ECO:0000313" key="3">
    <source>
        <dbReference type="Proteomes" id="UP000095743"/>
    </source>
</evidence>
<dbReference type="AlphaFoldDB" id="A0A1D8GNA6"/>
<reference evidence="2 3" key="1">
    <citation type="submission" date="2016-09" db="EMBL/GenBank/DDBJ databases">
        <title>Genomic analysis reveals versatility of anaerobic energy metabolism of Geosporobacter ferrireducens IRF9 of phylum Firmicutes.</title>
        <authorList>
            <person name="Kim S.-J."/>
        </authorList>
    </citation>
    <scope>NUCLEOTIDE SEQUENCE [LARGE SCALE GENOMIC DNA]</scope>
    <source>
        <strain evidence="2 3">IRF9</strain>
    </source>
</reference>
<dbReference type="RefSeq" id="WP_069980718.1">
    <property type="nucleotide sequence ID" value="NZ_CP017269.1"/>
</dbReference>
<dbReference type="InterPro" id="IPR043168">
    <property type="entry name" value="DegV_C"/>
</dbReference>
<evidence type="ECO:0000256" key="1">
    <source>
        <dbReference type="ARBA" id="ARBA00023121"/>
    </source>
</evidence>
<accession>A0A1D8GNA6</accession>
<dbReference type="InterPro" id="IPR050270">
    <property type="entry name" value="DegV_domain_contain"/>
</dbReference>
<keyword evidence="3" id="KW-1185">Reference proteome</keyword>
<dbReference type="SUPFAM" id="SSF82549">
    <property type="entry name" value="DAK1/DegV-like"/>
    <property type="match status" value="1"/>
</dbReference>
<dbReference type="NCBIfam" id="TIGR00762">
    <property type="entry name" value="DegV"/>
    <property type="match status" value="1"/>
</dbReference>
<dbReference type="Gene3D" id="3.40.50.10170">
    <property type="match status" value="1"/>
</dbReference>
<dbReference type="GO" id="GO:0008289">
    <property type="term" value="F:lipid binding"/>
    <property type="evidence" value="ECO:0007669"/>
    <property type="project" value="UniProtKB-KW"/>
</dbReference>
<dbReference type="KEGG" id="gfe:Gferi_24365"/>
<proteinExistence type="predicted"/>
<dbReference type="STRING" id="1424294.Gferi_24365"/>
<sequence length="282" mass="31365">MKPIKIITDSLSDIPLSLVRQYEISVMPLTIRFGSQEYKDREDITTGQFFEKLKQSEQLPNTSQVPPNEFMREMEKALKAGYEVIVINGSSGVSGTHQSALMAAKQLASTQITVIDTLALSYSCGMIVVEAARMAKEGKSKEEILHRIENMKKRVDHLFSVETLEFLKRGGRLSATKAAIGTILNVKPILTIQDGKVEPLDKVRGSKKIIPRMIELAKERGIERECERMGIAHGMNSEDFEVLKQEVIKEFAPQELVSTEIGCTIGTHTGPGLLAVFYLRGN</sequence>
<dbReference type="PANTHER" id="PTHR33434:SF2">
    <property type="entry name" value="FATTY ACID-BINDING PROTEIN TM_1468"/>
    <property type="match status" value="1"/>
</dbReference>
<dbReference type="PANTHER" id="PTHR33434">
    <property type="entry name" value="DEGV DOMAIN-CONTAINING PROTEIN DR_1986-RELATED"/>
    <property type="match status" value="1"/>
</dbReference>
<dbReference type="Proteomes" id="UP000095743">
    <property type="component" value="Chromosome"/>
</dbReference>
<gene>
    <name evidence="2" type="ORF">Gferi_24365</name>
</gene>
<dbReference type="Gene3D" id="3.30.1180.10">
    <property type="match status" value="1"/>
</dbReference>
<organism evidence="2 3">
    <name type="scientific">Geosporobacter ferrireducens</name>
    <dbReference type="NCBI Taxonomy" id="1424294"/>
    <lineage>
        <taxon>Bacteria</taxon>
        <taxon>Bacillati</taxon>
        <taxon>Bacillota</taxon>
        <taxon>Clostridia</taxon>
        <taxon>Peptostreptococcales</taxon>
        <taxon>Thermotaleaceae</taxon>
        <taxon>Geosporobacter</taxon>
    </lineage>
</organism>